<feature type="domain" description="Acyl-CoA oxidase/dehydrogenase middle" evidence="7">
    <location>
        <begin position="177"/>
        <end position="269"/>
    </location>
</feature>
<evidence type="ECO:0000259" key="7">
    <source>
        <dbReference type="Pfam" id="PF02770"/>
    </source>
</evidence>
<evidence type="ECO:0000259" key="6">
    <source>
        <dbReference type="Pfam" id="PF00441"/>
    </source>
</evidence>
<dbReference type="InterPro" id="IPR006089">
    <property type="entry name" value="Acyl-CoA_DH_CS"/>
</dbReference>
<protein>
    <submittedName>
        <fullName evidence="9">DNA alkylation response protein</fullName>
    </submittedName>
</protein>
<dbReference type="InterPro" id="IPR052904">
    <property type="entry name" value="Acyl-CoA_dehydrogenase-like"/>
</dbReference>
<dbReference type="PANTHER" id="PTHR42707">
    <property type="entry name" value="ACYL-COA DEHYDROGENASE"/>
    <property type="match status" value="1"/>
</dbReference>
<accession>A0A1W6ZWJ0</accession>
<dbReference type="PANTHER" id="PTHR42707:SF3">
    <property type="entry name" value="ACYL-COA DEHYDROGENASE AIDB-RELATED"/>
    <property type="match status" value="1"/>
</dbReference>
<evidence type="ECO:0000256" key="1">
    <source>
        <dbReference type="ARBA" id="ARBA00001974"/>
    </source>
</evidence>
<dbReference type="InterPro" id="IPR009100">
    <property type="entry name" value="AcylCoA_DH/oxidase_NM_dom_sf"/>
</dbReference>
<keyword evidence="5" id="KW-0560">Oxidoreductase</keyword>
<keyword evidence="3 5" id="KW-0285">Flavoprotein</keyword>
<dbReference type="Gene3D" id="1.20.140.10">
    <property type="entry name" value="Butyryl-CoA Dehydrogenase, subunit A, domain 3"/>
    <property type="match status" value="1"/>
</dbReference>
<dbReference type="Pfam" id="PF18158">
    <property type="entry name" value="AidB_N"/>
    <property type="match status" value="1"/>
</dbReference>
<name>A0A1W6ZWJ0_9HYPH</name>
<proteinExistence type="inferred from homology"/>
<dbReference type="GO" id="GO:0003995">
    <property type="term" value="F:acyl-CoA dehydrogenase activity"/>
    <property type="evidence" value="ECO:0007669"/>
    <property type="project" value="InterPro"/>
</dbReference>
<dbReference type="OrthoDB" id="9771038at2"/>
<dbReference type="KEGG" id="psin:CAK95_22065"/>
<sequence>MSNDARTDSELNQPPSFVDVNLFSADRALCEAVAANGGGTDDTLMDFGRRWGRAEMFDLARSADANSPRLGGDIVTFDPAYHRFMAESMAEGLHCSTWNIDGQPASAPSEVLRASRFYMVAQVENGHMCPITMTRASVAALAAAPKLLAQVMPKIASRTYDPEFRSWHTKSAMTLGMSMTEKQGGTDVRTNTTQAVRDGDAYRLNGQKWFMSAPMSDAFLVLAQASDGLTCFFMPRFRPDASENGLHFVKLKDKLGNRSNASSEVEFHNAYALRVGDEGRGIRTILQMVQLTRLDCAISSAGIMRAALARAVHHARFRIVFQRNLVDQPMMRAVLADLALDSEAAVAVVMRLCRSFDLAKSNASEAARARVLTPLIKYWICKTAPAFVYEAMECLGGNGYVEDYVLARLYREAPVNAIWEGSGNVMALDVLRALRSDEARSVMDSLGGEVSDFPVARETIDKIVRVLNLIDVESHARFIVEHLALIAAVASLQKSAPEIAEIFSQTRLNGGSGRTYGAANFASMHSRLLERVLPTAK</sequence>
<feature type="domain" description="Acyl-CoA dehydrogenase/oxidase C-terminal" evidence="6">
    <location>
        <begin position="279"/>
        <end position="434"/>
    </location>
</feature>
<dbReference type="EMBL" id="CP021112">
    <property type="protein sequence ID" value="ARQ01491.1"/>
    <property type="molecule type" value="Genomic_DNA"/>
</dbReference>
<organism evidence="9 10">
    <name type="scientific">Pseudorhodoplanes sinuspersici</name>
    <dbReference type="NCBI Taxonomy" id="1235591"/>
    <lineage>
        <taxon>Bacteria</taxon>
        <taxon>Pseudomonadati</taxon>
        <taxon>Pseudomonadota</taxon>
        <taxon>Alphaproteobacteria</taxon>
        <taxon>Hyphomicrobiales</taxon>
        <taxon>Pseudorhodoplanes</taxon>
    </lineage>
</organism>
<gene>
    <name evidence="9" type="ORF">CAK95_22065</name>
</gene>
<evidence type="ECO:0000313" key="9">
    <source>
        <dbReference type="EMBL" id="ARQ01491.1"/>
    </source>
</evidence>
<reference evidence="9 10" key="1">
    <citation type="submission" date="2017-05" db="EMBL/GenBank/DDBJ databases">
        <title>Full genome sequence of Pseudorhodoplanes sinuspersici.</title>
        <authorList>
            <person name="Dastgheib S.M.M."/>
            <person name="Shavandi M."/>
            <person name="Tirandaz H."/>
        </authorList>
    </citation>
    <scope>NUCLEOTIDE SEQUENCE [LARGE SCALE GENOMIC DNA]</scope>
    <source>
        <strain evidence="9 10">RIPI110</strain>
    </source>
</reference>
<dbReference type="Gene3D" id="6.10.250.600">
    <property type="match status" value="1"/>
</dbReference>
<dbReference type="STRING" id="1235591.CAK95_22065"/>
<dbReference type="SUPFAM" id="SSF47203">
    <property type="entry name" value="Acyl-CoA dehydrogenase C-terminal domain-like"/>
    <property type="match status" value="1"/>
</dbReference>
<feature type="domain" description="Adaptive response protein AidB N-terminal" evidence="8">
    <location>
        <begin position="12"/>
        <end position="162"/>
    </location>
</feature>
<evidence type="ECO:0000256" key="4">
    <source>
        <dbReference type="ARBA" id="ARBA00022827"/>
    </source>
</evidence>
<evidence type="ECO:0000256" key="2">
    <source>
        <dbReference type="ARBA" id="ARBA00009347"/>
    </source>
</evidence>
<evidence type="ECO:0000256" key="5">
    <source>
        <dbReference type="RuleBase" id="RU362125"/>
    </source>
</evidence>
<dbReference type="InterPro" id="IPR041504">
    <property type="entry name" value="AidB_N"/>
</dbReference>
<dbReference type="Gene3D" id="2.40.110.20">
    <property type="match status" value="1"/>
</dbReference>
<dbReference type="Pfam" id="PF00441">
    <property type="entry name" value="Acyl-CoA_dh_1"/>
    <property type="match status" value="1"/>
</dbReference>
<comment type="similarity">
    <text evidence="2 5">Belongs to the acyl-CoA dehydrogenase family.</text>
</comment>
<dbReference type="SUPFAM" id="SSF56645">
    <property type="entry name" value="Acyl-CoA dehydrogenase NM domain-like"/>
    <property type="match status" value="1"/>
</dbReference>
<dbReference type="AlphaFoldDB" id="A0A1W6ZWJ0"/>
<keyword evidence="4 5" id="KW-0274">FAD</keyword>
<evidence type="ECO:0000256" key="3">
    <source>
        <dbReference type="ARBA" id="ARBA00022630"/>
    </source>
</evidence>
<dbReference type="PROSITE" id="PS00073">
    <property type="entry name" value="ACYL_COA_DH_2"/>
    <property type="match status" value="1"/>
</dbReference>
<dbReference type="InterPro" id="IPR036250">
    <property type="entry name" value="AcylCo_DH-like_C"/>
</dbReference>
<keyword evidence="10" id="KW-1185">Reference proteome</keyword>
<dbReference type="InterPro" id="IPR009075">
    <property type="entry name" value="AcylCo_DH/oxidase_C"/>
</dbReference>
<dbReference type="Pfam" id="PF02770">
    <property type="entry name" value="Acyl-CoA_dh_M"/>
    <property type="match status" value="1"/>
</dbReference>
<comment type="cofactor">
    <cofactor evidence="1 5">
        <name>FAD</name>
        <dbReference type="ChEBI" id="CHEBI:57692"/>
    </cofactor>
</comment>
<evidence type="ECO:0000259" key="8">
    <source>
        <dbReference type="Pfam" id="PF18158"/>
    </source>
</evidence>
<dbReference type="RefSeq" id="WP_086089882.1">
    <property type="nucleotide sequence ID" value="NZ_CP021112.1"/>
</dbReference>
<evidence type="ECO:0000313" key="10">
    <source>
        <dbReference type="Proteomes" id="UP000194137"/>
    </source>
</evidence>
<dbReference type="Proteomes" id="UP000194137">
    <property type="component" value="Chromosome"/>
</dbReference>
<dbReference type="InterPro" id="IPR006091">
    <property type="entry name" value="Acyl-CoA_Oxase/DH_mid-dom"/>
</dbReference>